<dbReference type="PANTHER" id="PTHR31560:SF0">
    <property type="entry name" value="UPF0652 PROTEIN C22H10.08"/>
    <property type="match status" value="1"/>
</dbReference>
<feature type="region of interest" description="Disordered" evidence="1">
    <location>
        <begin position="202"/>
        <end position="221"/>
    </location>
</feature>
<feature type="region of interest" description="Disordered" evidence="1">
    <location>
        <begin position="16"/>
        <end position="37"/>
    </location>
</feature>
<dbReference type="OrthoDB" id="406045at2759"/>
<evidence type="ECO:0000313" key="4">
    <source>
        <dbReference type="Proteomes" id="UP000247498"/>
    </source>
</evidence>
<dbReference type="PANTHER" id="PTHR31560">
    <property type="entry name" value="UPF0652 PROTEIN C16A11.03C-RELATED"/>
    <property type="match status" value="1"/>
</dbReference>
<dbReference type="InParanoid" id="A0A2V0P6J0"/>
<feature type="compositionally biased region" description="Acidic residues" evidence="1">
    <location>
        <begin position="19"/>
        <end position="35"/>
    </location>
</feature>
<comment type="caution">
    <text evidence="3">The sequence shown here is derived from an EMBL/GenBank/DDBJ whole genome shotgun (WGS) entry which is preliminary data.</text>
</comment>
<dbReference type="InterPro" id="IPR057668">
    <property type="entry name" value="E2_Ub-conjug_enz_C"/>
</dbReference>
<feature type="compositionally biased region" description="Gly residues" evidence="1">
    <location>
        <begin position="212"/>
        <end position="221"/>
    </location>
</feature>
<protein>
    <recommendedName>
        <fullName evidence="2">Non-canonical E2 ubiquitin-conjugating enzyme C-terminal domain-containing protein</fullName>
    </recommendedName>
</protein>
<evidence type="ECO:0000259" key="2">
    <source>
        <dbReference type="Pfam" id="PF09418"/>
    </source>
</evidence>
<dbReference type="InterPro" id="IPR018553">
    <property type="entry name" value="E2_Ub-conjug_enz"/>
</dbReference>
<feature type="region of interest" description="Disordered" evidence="1">
    <location>
        <begin position="127"/>
        <end position="182"/>
    </location>
</feature>
<accession>A0A2V0P6J0</accession>
<dbReference type="EMBL" id="BDRX01000065">
    <property type="protein sequence ID" value="GBF95481.1"/>
    <property type="molecule type" value="Genomic_DNA"/>
</dbReference>
<feature type="compositionally biased region" description="Low complexity" evidence="1">
    <location>
        <begin position="202"/>
        <end position="211"/>
    </location>
</feature>
<organism evidence="3 4">
    <name type="scientific">Raphidocelis subcapitata</name>
    <dbReference type="NCBI Taxonomy" id="307507"/>
    <lineage>
        <taxon>Eukaryota</taxon>
        <taxon>Viridiplantae</taxon>
        <taxon>Chlorophyta</taxon>
        <taxon>core chlorophytes</taxon>
        <taxon>Chlorophyceae</taxon>
        <taxon>CS clade</taxon>
        <taxon>Sphaeropleales</taxon>
        <taxon>Selenastraceae</taxon>
        <taxon>Raphidocelis</taxon>
    </lineage>
</organism>
<evidence type="ECO:0000256" key="1">
    <source>
        <dbReference type="SAM" id="MobiDB-lite"/>
    </source>
</evidence>
<reference evidence="3 4" key="1">
    <citation type="journal article" date="2018" name="Sci. Rep.">
        <title>Raphidocelis subcapitata (=Pseudokirchneriella subcapitata) provides an insight into genome evolution and environmental adaptations in the Sphaeropleales.</title>
        <authorList>
            <person name="Suzuki S."/>
            <person name="Yamaguchi H."/>
            <person name="Nakajima N."/>
            <person name="Kawachi M."/>
        </authorList>
    </citation>
    <scope>NUCLEOTIDE SEQUENCE [LARGE SCALE GENOMIC DNA]</scope>
    <source>
        <strain evidence="3 4">NIES-35</strain>
    </source>
</reference>
<name>A0A2V0P6J0_9CHLO</name>
<keyword evidence="4" id="KW-1185">Reference proteome</keyword>
<dbReference type="Proteomes" id="UP000247498">
    <property type="component" value="Unassembled WGS sequence"/>
</dbReference>
<evidence type="ECO:0000313" key="3">
    <source>
        <dbReference type="EMBL" id="GBF95481.1"/>
    </source>
</evidence>
<feature type="domain" description="Non-canonical E2 ubiquitin-conjugating enzyme C-terminal" evidence="2">
    <location>
        <begin position="227"/>
        <end position="685"/>
    </location>
</feature>
<feature type="compositionally biased region" description="Basic and acidic residues" evidence="1">
    <location>
        <begin position="149"/>
        <end position="158"/>
    </location>
</feature>
<dbReference type="AlphaFoldDB" id="A0A2V0P6J0"/>
<proteinExistence type="predicted"/>
<sequence>MADPVHEQHQAQLNAMLDGAEEEEVAAGGEEEAGLQEERMLRMKAEADAADRAARLRVYAEQLAEYAADKSDAADALLQQAAAVTASLQALLQGGVAPAAAAEQMARLQQQLEQAALEARHFAEQQRADVERTKRSSHQAELMAVDSDVDSKRLKEGDGAAPSSSSRRSSADGDGTGDADADAEAEGAIEAMAAGWQGGPVAAPPAAAAPAAGGGRSGGGASMRDRCRYIPLRLKLDERRLLRLLEAALNVDVLTWRSKTGRITAQIRDLCAILSGLVVAQDYKRGQALVADREFADNASFFQDVFEIGRRYKVMNPDKMRGEYGKLMYMLMDSSQPAVRELLEFDCVRPLRTVGAFLEAAGAAALMDDPLVSIATAEILSRGRPRHEIQRDIKAKERARETLARRYRRETARAGEEEILWALYSISDNNSYLLFNRDPIERMISYFRATFTPTAPERPEHSLSISSGRGGARLTHSHERRAAEGGGWQYAFVLQTLTLWSEISTDMFRLWCLAEEDMLRESNGYRLCDTGQGLNRVQSAPSVSRAMHAILARCQARIGSWVGSSVVHLGDHNVPSALVFIDKYTQVPRILNPVVLVLDELPQLARDPNIRAYIDSTFGGVEAAQREIMVDFCRHAFDGSGADNFFDAGSCIDGRLTSAWNWCSKVEKKRYYPLFRLAGFVGFDGEFK</sequence>
<feature type="compositionally biased region" description="Low complexity" evidence="1">
    <location>
        <begin position="159"/>
        <end position="168"/>
    </location>
</feature>
<dbReference type="Pfam" id="PF09418">
    <property type="entry name" value="DUF2009"/>
    <property type="match status" value="1"/>
</dbReference>
<gene>
    <name evidence="3" type="ORF">Rsub_07831</name>
</gene>